<sequence>MQSVKLRLSAPRNPTMHCTIPPKKCQ</sequence>
<name>A0A0E9QLR1_ANGAN</name>
<organism evidence="2">
    <name type="scientific">Anguilla anguilla</name>
    <name type="common">European freshwater eel</name>
    <name type="synonym">Muraena anguilla</name>
    <dbReference type="NCBI Taxonomy" id="7936"/>
    <lineage>
        <taxon>Eukaryota</taxon>
        <taxon>Metazoa</taxon>
        <taxon>Chordata</taxon>
        <taxon>Craniata</taxon>
        <taxon>Vertebrata</taxon>
        <taxon>Euteleostomi</taxon>
        <taxon>Actinopterygii</taxon>
        <taxon>Neopterygii</taxon>
        <taxon>Teleostei</taxon>
        <taxon>Anguilliformes</taxon>
        <taxon>Anguillidae</taxon>
        <taxon>Anguilla</taxon>
    </lineage>
</organism>
<feature type="region of interest" description="Disordered" evidence="1">
    <location>
        <begin position="1"/>
        <end position="26"/>
    </location>
</feature>
<dbReference type="AlphaFoldDB" id="A0A0E9QLR1"/>
<evidence type="ECO:0000256" key="1">
    <source>
        <dbReference type="SAM" id="MobiDB-lite"/>
    </source>
</evidence>
<evidence type="ECO:0000313" key="2">
    <source>
        <dbReference type="EMBL" id="JAH17749.1"/>
    </source>
</evidence>
<proteinExistence type="predicted"/>
<accession>A0A0E9QLR1</accession>
<reference evidence="2" key="1">
    <citation type="submission" date="2014-11" db="EMBL/GenBank/DDBJ databases">
        <authorList>
            <person name="Amaro Gonzalez C."/>
        </authorList>
    </citation>
    <scope>NUCLEOTIDE SEQUENCE</scope>
</reference>
<reference evidence="2" key="2">
    <citation type="journal article" date="2015" name="Fish Shellfish Immunol.">
        <title>Early steps in the European eel (Anguilla anguilla)-Vibrio vulnificus interaction in the gills: Role of the RtxA13 toxin.</title>
        <authorList>
            <person name="Callol A."/>
            <person name="Pajuelo D."/>
            <person name="Ebbesson L."/>
            <person name="Teles M."/>
            <person name="MacKenzie S."/>
            <person name="Amaro C."/>
        </authorList>
    </citation>
    <scope>NUCLEOTIDE SEQUENCE</scope>
</reference>
<protein>
    <submittedName>
        <fullName evidence="2">Uncharacterized protein</fullName>
    </submittedName>
</protein>
<dbReference type="EMBL" id="GBXM01090828">
    <property type="protein sequence ID" value="JAH17749.1"/>
    <property type="molecule type" value="Transcribed_RNA"/>
</dbReference>